<dbReference type="Proteomes" id="UP001500443">
    <property type="component" value="Unassembled WGS sequence"/>
</dbReference>
<feature type="compositionally biased region" description="Basic and acidic residues" evidence="2">
    <location>
        <begin position="1"/>
        <end position="12"/>
    </location>
</feature>
<accession>A0ABN2XC86</accession>
<keyword evidence="4" id="KW-1185">Reference proteome</keyword>
<comment type="caution">
    <text evidence="3">The sequence shown here is derived from an EMBL/GenBank/DDBJ whole genome shotgun (WGS) entry which is preliminary data.</text>
</comment>
<proteinExistence type="predicted"/>
<evidence type="ECO:0000256" key="1">
    <source>
        <dbReference type="SAM" id="Coils"/>
    </source>
</evidence>
<reference evidence="3 4" key="1">
    <citation type="journal article" date="2019" name="Int. J. Syst. Evol. Microbiol.">
        <title>The Global Catalogue of Microorganisms (GCM) 10K type strain sequencing project: providing services to taxonomists for standard genome sequencing and annotation.</title>
        <authorList>
            <consortium name="The Broad Institute Genomics Platform"/>
            <consortium name="The Broad Institute Genome Sequencing Center for Infectious Disease"/>
            <person name="Wu L."/>
            <person name="Ma J."/>
        </authorList>
    </citation>
    <scope>NUCLEOTIDE SEQUENCE [LARGE SCALE GENOMIC DNA]</scope>
    <source>
        <strain evidence="3 4">JCM 15481</strain>
    </source>
</reference>
<feature type="compositionally biased region" description="Low complexity" evidence="2">
    <location>
        <begin position="345"/>
        <end position="357"/>
    </location>
</feature>
<feature type="region of interest" description="Disordered" evidence="2">
    <location>
        <begin position="1"/>
        <end position="38"/>
    </location>
</feature>
<keyword evidence="1" id="KW-0175">Coiled coil</keyword>
<protein>
    <submittedName>
        <fullName evidence="3">Uncharacterized protein</fullName>
    </submittedName>
</protein>
<name>A0ABN2XC86_9ACTN</name>
<feature type="region of interest" description="Disordered" evidence="2">
    <location>
        <begin position="337"/>
        <end position="363"/>
    </location>
</feature>
<dbReference type="EMBL" id="BAAAPF010000003">
    <property type="protein sequence ID" value="GAA2107667.1"/>
    <property type="molecule type" value="Genomic_DNA"/>
</dbReference>
<evidence type="ECO:0000313" key="3">
    <source>
        <dbReference type="EMBL" id="GAA2107667.1"/>
    </source>
</evidence>
<organism evidence="3 4">
    <name type="scientific">Streptomyces synnematoformans</name>
    <dbReference type="NCBI Taxonomy" id="415721"/>
    <lineage>
        <taxon>Bacteria</taxon>
        <taxon>Bacillati</taxon>
        <taxon>Actinomycetota</taxon>
        <taxon>Actinomycetes</taxon>
        <taxon>Kitasatosporales</taxon>
        <taxon>Streptomycetaceae</taxon>
        <taxon>Streptomyces</taxon>
    </lineage>
</organism>
<sequence length="363" mass="38078">MLAPDSRADHGRSVAHSPVVGAGQTPPATQALVAPNSSPSLADPALAVLAAVLDDLEDSRKANANRLRQLTRAETDSDGEQRGFGLTEDHPAVAAVAALVDELAKLEHQAVLALQRAMRAHPLGPWVRAQKGLGEKQAARLLAAIRDPYWNDAEDRPRRGPAELWQYAGHGDPARSKRRRGEHVQYSPAAKTRAYLIAKACMKLLRKPCATDPDSSVATHVEGCVCSPYRLVYDRRKAATEGRTHAAPCVRCGPSGKPAEAGSAWSAGHRNADALRVTAKAVLRDLWLEARRIHLETTQPTMLATAPISDSSAGSSFPDGHTSAGAHSCCAVGDTCTSGSGGHPRSGARPRGAAAAGGQDGGG</sequence>
<feature type="coiled-coil region" evidence="1">
    <location>
        <begin position="53"/>
        <end position="116"/>
    </location>
</feature>
<evidence type="ECO:0000256" key="2">
    <source>
        <dbReference type="SAM" id="MobiDB-lite"/>
    </source>
</evidence>
<evidence type="ECO:0000313" key="4">
    <source>
        <dbReference type="Proteomes" id="UP001500443"/>
    </source>
</evidence>
<gene>
    <name evidence="3" type="ORF">GCM10009802_02930</name>
</gene>